<feature type="domain" description="Serine aminopeptidase S33" evidence="1">
    <location>
        <begin position="12"/>
        <end position="95"/>
    </location>
</feature>
<evidence type="ECO:0000313" key="2">
    <source>
        <dbReference type="EMBL" id="KGG51825.1"/>
    </source>
</evidence>
<dbReference type="Proteomes" id="UP000029725">
    <property type="component" value="Unassembled WGS sequence"/>
</dbReference>
<evidence type="ECO:0000313" key="3">
    <source>
        <dbReference type="Proteomes" id="UP000029725"/>
    </source>
</evidence>
<dbReference type="SUPFAM" id="SSF53474">
    <property type="entry name" value="alpha/beta-Hydrolases"/>
    <property type="match status" value="1"/>
</dbReference>
<dbReference type="PANTHER" id="PTHR12277">
    <property type="entry name" value="ALPHA/BETA HYDROLASE DOMAIN-CONTAINING PROTEIN"/>
    <property type="match status" value="1"/>
</dbReference>
<accession>A0A098VS79</accession>
<keyword evidence="3" id="KW-1185">Reference proteome</keyword>
<sequence>MHRYGAGLFKLQAVFSLAKTISPKGNIILYGQSIGSAVALGLAATLQPDEISAIIIENPFLSISKLAPSVLLMDLDFFGKLIEKFIIIDNWNNEESCRKISQKEKDAHLFIPVLILSGYMDSMILGEKHSKSLYSILSKEMFSAIPYSFTNKVSSICSEDKKKQWSVFEDGNHNDTVCQYGYFYIIGAFLNKFVFER</sequence>
<dbReference type="GO" id="GO:0008474">
    <property type="term" value="F:palmitoyl-(protein) hydrolase activity"/>
    <property type="evidence" value="ECO:0007669"/>
    <property type="project" value="TreeGrafter"/>
</dbReference>
<dbReference type="VEuPathDB" id="MicrosporidiaDB:DI09_26p250"/>
<dbReference type="InterPro" id="IPR029058">
    <property type="entry name" value="AB_hydrolase_fold"/>
</dbReference>
<dbReference type="Gene3D" id="3.40.50.1820">
    <property type="entry name" value="alpha/beta hydrolase"/>
    <property type="match status" value="1"/>
</dbReference>
<dbReference type="InterPro" id="IPR022742">
    <property type="entry name" value="Hydrolase_4"/>
</dbReference>
<dbReference type="GeneID" id="25259302"/>
<dbReference type="AlphaFoldDB" id="A0A098VS79"/>
<organism evidence="2 3">
    <name type="scientific">Mitosporidium daphniae</name>
    <dbReference type="NCBI Taxonomy" id="1485682"/>
    <lineage>
        <taxon>Eukaryota</taxon>
        <taxon>Fungi</taxon>
        <taxon>Fungi incertae sedis</taxon>
        <taxon>Microsporidia</taxon>
        <taxon>Mitosporidium</taxon>
    </lineage>
</organism>
<dbReference type="RefSeq" id="XP_013238252.1">
    <property type="nucleotide sequence ID" value="XM_013382798.1"/>
</dbReference>
<comment type="caution">
    <text evidence="2">The sequence shown here is derived from an EMBL/GenBank/DDBJ whole genome shotgun (WGS) entry which is preliminary data.</text>
</comment>
<gene>
    <name evidence="2" type="ORF">DI09_26p250</name>
</gene>
<protein>
    <recommendedName>
        <fullName evidence="1">Serine aminopeptidase S33 domain-containing protein</fullName>
    </recommendedName>
</protein>
<reference evidence="2 3" key="1">
    <citation type="submission" date="2014-04" db="EMBL/GenBank/DDBJ databases">
        <title>A new species of microsporidia sheds light on the evolution of extreme parasitism.</title>
        <authorList>
            <person name="Haag K.L."/>
            <person name="James T.Y."/>
            <person name="Larsson R."/>
            <person name="Schaer T.M."/>
            <person name="Refardt D."/>
            <person name="Pombert J.-F."/>
            <person name="Ebert D."/>
        </authorList>
    </citation>
    <scope>NUCLEOTIDE SEQUENCE [LARGE SCALE GENOMIC DNA]</scope>
    <source>
        <strain evidence="2 3">UGP3</strain>
        <tissue evidence="2">Spores</tissue>
    </source>
</reference>
<dbReference type="EMBL" id="JMKJ01000188">
    <property type="protein sequence ID" value="KGG51825.1"/>
    <property type="molecule type" value="Genomic_DNA"/>
</dbReference>
<evidence type="ECO:0000259" key="1">
    <source>
        <dbReference type="Pfam" id="PF12146"/>
    </source>
</evidence>
<proteinExistence type="predicted"/>
<dbReference type="GO" id="GO:0016020">
    <property type="term" value="C:membrane"/>
    <property type="evidence" value="ECO:0007669"/>
    <property type="project" value="TreeGrafter"/>
</dbReference>
<dbReference type="HOGENOM" id="CLU_1384454_0_0_1"/>
<dbReference type="PANTHER" id="PTHR12277:SF81">
    <property type="entry name" value="PROTEIN ABHD13"/>
    <property type="match status" value="1"/>
</dbReference>
<name>A0A098VS79_9MICR</name>
<dbReference type="OrthoDB" id="10249433at2759"/>
<dbReference type="Pfam" id="PF12146">
    <property type="entry name" value="Hydrolase_4"/>
    <property type="match status" value="1"/>
</dbReference>